<organism evidence="9 10">
    <name type="scientific">Natronocalculus amylovorans</name>
    <dbReference type="NCBI Taxonomy" id="2917812"/>
    <lineage>
        <taxon>Archaea</taxon>
        <taxon>Methanobacteriati</taxon>
        <taxon>Methanobacteriota</taxon>
        <taxon>Stenosarchaea group</taxon>
        <taxon>Halobacteria</taxon>
        <taxon>Halobacteriales</taxon>
        <taxon>Haloferacaceae</taxon>
        <taxon>Natronocalculus</taxon>
    </lineage>
</organism>
<dbReference type="Gene3D" id="3.30.70.240">
    <property type="match status" value="1"/>
</dbReference>
<dbReference type="GO" id="GO:0051607">
    <property type="term" value="P:defense response to virus"/>
    <property type="evidence" value="ECO:0007669"/>
    <property type="project" value="UniProtKB-UniRule"/>
</dbReference>
<evidence type="ECO:0000313" key="9">
    <source>
        <dbReference type="EMBL" id="MCL9818363.1"/>
    </source>
</evidence>
<comment type="subunit">
    <text evidence="8">Homodimer, forms a heterotetramer with a Cas1 homodimer.</text>
</comment>
<dbReference type="GO" id="GO:0043571">
    <property type="term" value="P:maintenance of CRISPR repeat elements"/>
    <property type="evidence" value="ECO:0007669"/>
    <property type="project" value="UniProtKB-UniRule"/>
</dbReference>
<keyword evidence="6 8" id="KW-0460">Magnesium</keyword>
<keyword evidence="9" id="KW-0614">Plasmid</keyword>
<dbReference type="AlphaFoldDB" id="A0AAE3FZM2"/>
<sequence length="86" mass="9819">MFVLVVYDVPAKRTGIYRKMLRRRLEHIQNSVFYGDVTPGQLIDIKNDVKDELIPEDSVIIFEADTIGFVDYTTYGSGDDPGSRFT</sequence>
<evidence type="ECO:0000256" key="2">
    <source>
        <dbReference type="ARBA" id="ARBA00022722"/>
    </source>
</evidence>
<keyword evidence="2 8" id="KW-0540">Nuclease</keyword>
<accession>A0AAE3FZM2</accession>
<evidence type="ECO:0000313" key="10">
    <source>
        <dbReference type="Proteomes" id="UP001203207"/>
    </source>
</evidence>
<evidence type="ECO:0000256" key="1">
    <source>
        <dbReference type="ARBA" id="ARBA00001946"/>
    </source>
</evidence>
<dbReference type="InterPro" id="IPR019199">
    <property type="entry name" value="Virulence_VapD/CRISPR_Cas2"/>
</dbReference>
<dbReference type="Pfam" id="PF09827">
    <property type="entry name" value="CRISPR_Cas2"/>
    <property type="match status" value="1"/>
</dbReference>
<dbReference type="NCBIfam" id="TIGR01573">
    <property type="entry name" value="cas2"/>
    <property type="match status" value="1"/>
</dbReference>
<dbReference type="GO" id="GO:0004521">
    <property type="term" value="F:RNA endonuclease activity"/>
    <property type="evidence" value="ECO:0007669"/>
    <property type="project" value="InterPro"/>
</dbReference>
<dbReference type="CDD" id="cd09725">
    <property type="entry name" value="Cas2_I_II_III"/>
    <property type="match status" value="1"/>
</dbReference>
<evidence type="ECO:0000256" key="4">
    <source>
        <dbReference type="ARBA" id="ARBA00022759"/>
    </source>
</evidence>
<evidence type="ECO:0000256" key="5">
    <source>
        <dbReference type="ARBA" id="ARBA00022801"/>
    </source>
</evidence>
<keyword evidence="5 8" id="KW-0378">Hydrolase</keyword>
<dbReference type="InterPro" id="IPR021127">
    <property type="entry name" value="CRISPR_associated_Cas2"/>
</dbReference>
<evidence type="ECO:0000256" key="6">
    <source>
        <dbReference type="ARBA" id="ARBA00022842"/>
    </source>
</evidence>
<dbReference type="EC" id="3.1.-.-" evidence="8"/>
<reference evidence="9" key="2">
    <citation type="submission" date="2022-02" db="EMBL/GenBank/DDBJ databases">
        <authorList>
            <person name="Elcheninov A.G."/>
            <person name="Sorokin D.Y."/>
            <person name="Kublanov I.V."/>
        </authorList>
    </citation>
    <scope>NUCLEOTIDE SEQUENCE</scope>
    <source>
        <strain evidence="9">AArc-St2</strain>
        <plasmid evidence="9">pAArc-St2</plasmid>
    </source>
</reference>
<dbReference type="GO" id="GO:0046872">
    <property type="term" value="F:metal ion binding"/>
    <property type="evidence" value="ECO:0007669"/>
    <property type="project" value="UniProtKB-UniRule"/>
</dbReference>
<dbReference type="RefSeq" id="WP_250585929.1">
    <property type="nucleotide sequence ID" value="NZ_JAKRVX010000010.1"/>
</dbReference>
<keyword evidence="3 8" id="KW-0479">Metal-binding</keyword>
<name>A0AAE3FZM2_9EURY</name>
<proteinExistence type="inferred from homology"/>
<comment type="similarity">
    <text evidence="8">Belongs to the CRISPR-associated endoribonuclease Cas2 protein family.</text>
</comment>
<evidence type="ECO:0000256" key="8">
    <source>
        <dbReference type="HAMAP-Rule" id="MF_01471"/>
    </source>
</evidence>
<evidence type="ECO:0000256" key="3">
    <source>
        <dbReference type="ARBA" id="ARBA00022723"/>
    </source>
</evidence>
<comment type="cofactor">
    <cofactor evidence="1 8">
        <name>Mg(2+)</name>
        <dbReference type="ChEBI" id="CHEBI:18420"/>
    </cofactor>
</comment>
<geneLocation type="plasmid" evidence="9">
    <name>pAArc-St2</name>
</geneLocation>
<dbReference type="EMBL" id="JAKRVX010000010">
    <property type="protein sequence ID" value="MCL9818363.1"/>
    <property type="molecule type" value="Genomic_DNA"/>
</dbReference>
<comment type="function">
    <text evidence="8">CRISPR (clustered regularly interspaced short palindromic repeat), is an adaptive immune system that provides protection against mobile genetic elements (viruses, transposable elements and conjugative plasmids). CRISPR clusters contain sequences complementary to antecedent mobile elements and target invading nucleic acids. CRISPR clusters are transcribed and processed into CRISPR RNA (crRNA). Functions as a ssRNA-specific endoribonuclease. Involved in the integration of spacer DNA into the CRISPR cassette.</text>
</comment>
<protein>
    <recommendedName>
        <fullName evidence="8">CRISPR-associated endoribonuclease Cas2</fullName>
        <ecNumber evidence="8">3.1.-.-</ecNumber>
    </recommendedName>
</protein>
<keyword evidence="7 8" id="KW-0051">Antiviral defense</keyword>
<dbReference type="PANTHER" id="PTHR34405">
    <property type="entry name" value="CRISPR-ASSOCIATED ENDORIBONUCLEASE CAS2"/>
    <property type="match status" value="1"/>
</dbReference>
<feature type="binding site" evidence="8">
    <location>
        <position position="8"/>
    </location>
    <ligand>
        <name>Mg(2+)</name>
        <dbReference type="ChEBI" id="CHEBI:18420"/>
        <note>catalytic</note>
    </ligand>
</feature>
<dbReference type="GO" id="GO:0016787">
    <property type="term" value="F:hydrolase activity"/>
    <property type="evidence" value="ECO:0007669"/>
    <property type="project" value="UniProtKB-KW"/>
</dbReference>
<evidence type="ECO:0000256" key="7">
    <source>
        <dbReference type="ARBA" id="ARBA00023118"/>
    </source>
</evidence>
<gene>
    <name evidence="8 9" type="primary">cas2</name>
    <name evidence="9" type="ORF">AArcSt2_15580</name>
</gene>
<keyword evidence="4 8" id="KW-0255">Endonuclease</keyword>
<dbReference type="PANTHER" id="PTHR34405:SF3">
    <property type="entry name" value="CRISPR-ASSOCIATED ENDORIBONUCLEASE CAS2 3"/>
    <property type="match status" value="1"/>
</dbReference>
<keyword evidence="10" id="KW-1185">Reference proteome</keyword>
<dbReference type="Proteomes" id="UP001203207">
    <property type="component" value="Unassembled WGS sequence"/>
</dbReference>
<dbReference type="HAMAP" id="MF_01471">
    <property type="entry name" value="Cas2"/>
    <property type="match status" value="1"/>
</dbReference>
<comment type="caution">
    <text evidence="9">The sequence shown here is derived from an EMBL/GenBank/DDBJ whole genome shotgun (WGS) entry which is preliminary data.</text>
</comment>
<dbReference type="SUPFAM" id="SSF143430">
    <property type="entry name" value="TTP0101/SSO1404-like"/>
    <property type="match status" value="1"/>
</dbReference>
<reference evidence="9" key="1">
    <citation type="journal article" date="2022" name="Syst. Appl. Microbiol.">
        <title>Natronocalculus amylovorans gen. nov., sp. nov., and Natranaeroarchaeum aerophilus sp. nov., dominant culturable amylolytic natronoarchaea from hypersaline soda lakes in southwestern Siberia.</title>
        <authorList>
            <person name="Sorokin D.Y."/>
            <person name="Elcheninov A.G."/>
            <person name="Khizhniak T.V."/>
            <person name="Koenen M."/>
            <person name="Bale N.J."/>
            <person name="Damste J.S.S."/>
            <person name="Kublanov I.V."/>
        </authorList>
    </citation>
    <scope>NUCLEOTIDE SEQUENCE</scope>
    <source>
        <strain evidence="9">AArc-St2</strain>
    </source>
</reference>